<dbReference type="RefSeq" id="WP_182685448.1">
    <property type="nucleotide sequence ID" value="NZ_JACHTF010000003.1"/>
</dbReference>
<evidence type="ECO:0000259" key="3">
    <source>
        <dbReference type="PROSITE" id="PS51371"/>
    </source>
</evidence>
<dbReference type="PANTHER" id="PTHR43080:SF2">
    <property type="entry name" value="CBS DOMAIN-CONTAINING PROTEIN"/>
    <property type="match status" value="1"/>
</dbReference>
<evidence type="ECO:0000313" key="5">
    <source>
        <dbReference type="Proteomes" id="UP000523196"/>
    </source>
</evidence>
<dbReference type="Pfam" id="PF00571">
    <property type="entry name" value="CBS"/>
    <property type="match status" value="2"/>
</dbReference>
<dbReference type="Gene3D" id="3.10.580.10">
    <property type="entry name" value="CBS-domain"/>
    <property type="match status" value="1"/>
</dbReference>
<dbReference type="InterPro" id="IPR046342">
    <property type="entry name" value="CBS_dom_sf"/>
</dbReference>
<dbReference type="PROSITE" id="PS51371">
    <property type="entry name" value="CBS"/>
    <property type="match status" value="2"/>
</dbReference>
<feature type="domain" description="CBS" evidence="3">
    <location>
        <begin position="7"/>
        <end position="65"/>
    </location>
</feature>
<accession>A0A7W3Y4V0</accession>
<protein>
    <submittedName>
        <fullName evidence="4">CBS domain-containing protein</fullName>
    </submittedName>
</protein>
<dbReference type="PANTHER" id="PTHR43080">
    <property type="entry name" value="CBS DOMAIN-CONTAINING PROTEIN CBSX3, MITOCHONDRIAL"/>
    <property type="match status" value="1"/>
</dbReference>
<dbReference type="Proteomes" id="UP000523196">
    <property type="component" value="Unassembled WGS sequence"/>
</dbReference>
<reference evidence="4 5" key="1">
    <citation type="submission" date="2020-08" db="EMBL/GenBank/DDBJ databases">
        <authorList>
            <person name="Xu S."/>
            <person name="Li A."/>
        </authorList>
    </citation>
    <scope>NUCLEOTIDE SEQUENCE [LARGE SCALE GENOMIC DNA]</scope>
    <source>
        <strain evidence="4 5">119BY6-57</strain>
    </source>
</reference>
<comment type="caution">
    <text evidence="4">The sequence shown here is derived from an EMBL/GenBank/DDBJ whole genome shotgun (WGS) entry which is preliminary data.</text>
</comment>
<feature type="domain" description="CBS" evidence="3">
    <location>
        <begin position="71"/>
        <end position="128"/>
    </location>
</feature>
<gene>
    <name evidence="4" type="ORF">H4F98_04605</name>
</gene>
<dbReference type="CDD" id="cd04622">
    <property type="entry name" value="CBS_pair_HRP1_like"/>
    <property type="match status" value="1"/>
</dbReference>
<dbReference type="AlphaFoldDB" id="A0A7W3Y4V0"/>
<dbReference type="EMBL" id="JACHTF010000003">
    <property type="protein sequence ID" value="MBB1059848.1"/>
    <property type="molecule type" value="Genomic_DNA"/>
</dbReference>
<dbReference type="InterPro" id="IPR000644">
    <property type="entry name" value="CBS_dom"/>
</dbReference>
<proteinExistence type="predicted"/>
<keyword evidence="1 2" id="KW-0129">CBS domain</keyword>
<evidence type="ECO:0000256" key="1">
    <source>
        <dbReference type="ARBA" id="ARBA00023122"/>
    </source>
</evidence>
<keyword evidence="5" id="KW-1185">Reference proteome</keyword>
<name>A0A7W3Y4V0_9GAMM</name>
<evidence type="ECO:0000313" key="4">
    <source>
        <dbReference type="EMBL" id="MBB1059848.1"/>
    </source>
</evidence>
<sequence>MKIAEIMTTEVALAAPDESLQRAADTMLSKDVGCLPVGDKGKLVGMLTDRDITIRGVARGLGADATVSQVMNTQVRYCYQDQDVDDVARNMAELQVRRLPVVSRDKDLVGIVSLADFAHSGETRSADQLMKGVAVPHH</sequence>
<dbReference type="InterPro" id="IPR051257">
    <property type="entry name" value="Diverse_CBS-Domain"/>
</dbReference>
<dbReference type="SMART" id="SM00116">
    <property type="entry name" value="CBS"/>
    <property type="match status" value="2"/>
</dbReference>
<evidence type="ECO:0000256" key="2">
    <source>
        <dbReference type="PROSITE-ProRule" id="PRU00703"/>
    </source>
</evidence>
<dbReference type="SUPFAM" id="SSF54631">
    <property type="entry name" value="CBS-domain pair"/>
    <property type="match status" value="1"/>
</dbReference>
<organism evidence="4 5">
    <name type="scientific">Marilutibacter spongiae</name>
    <dbReference type="NCBI Taxonomy" id="2025720"/>
    <lineage>
        <taxon>Bacteria</taxon>
        <taxon>Pseudomonadati</taxon>
        <taxon>Pseudomonadota</taxon>
        <taxon>Gammaproteobacteria</taxon>
        <taxon>Lysobacterales</taxon>
        <taxon>Lysobacteraceae</taxon>
        <taxon>Marilutibacter</taxon>
    </lineage>
</organism>